<feature type="binding site" evidence="6">
    <location>
        <position position="219"/>
    </location>
    <ligand>
        <name>substrate</name>
    </ligand>
</feature>
<feature type="active site" description="Proton acceptor" evidence="6">
    <location>
        <position position="173"/>
    </location>
</feature>
<dbReference type="Pfam" id="PF00121">
    <property type="entry name" value="TIM"/>
    <property type="match status" value="1"/>
</dbReference>
<evidence type="ECO:0000256" key="1">
    <source>
        <dbReference type="ARBA" id="ARBA00007422"/>
    </source>
</evidence>
<dbReference type="GO" id="GO:0016853">
    <property type="term" value="F:isomerase activity"/>
    <property type="evidence" value="ECO:0007669"/>
    <property type="project" value="UniProtKB-KW"/>
</dbReference>
<keyword evidence="5 6" id="KW-0413">Isomerase</keyword>
<comment type="caution">
    <text evidence="8">The sequence shown here is derived from an EMBL/GenBank/DDBJ whole genome shotgun (WGS) entry which is preliminary data.</text>
</comment>
<comment type="catalytic activity">
    <reaction evidence="6 7">
        <text>D-glyceraldehyde 3-phosphate = dihydroxyacetone phosphate</text>
        <dbReference type="Rhea" id="RHEA:18585"/>
        <dbReference type="ChEBI" id="CHEBI:57642"/>
        <dbReference type="ChEBI" id="CHEBI:59776"/>
        <dbReference type="EC" id="5.3.1.1"/>
    </reaction>
</comment>
<comment type="pathway">
    <text evidence="6 7">Carbohydrate degradation; glycolysis; D-glyceraldehyde 3-phosphate from glycerone phosphate: step 1/1.</text>
</comment>
<dbReference type="EMBL" id="BAABEY010000018">
    <property type="protein sequence ID" value="GAA4438394.1"/>
    <property type="molecule type" value="Genomic_DNA"/>
</dbReference>
<evidence type="ECO:0000256" key="4">
    <source>
        <dbReference type="ARBA" id="ARBA00023152"/>
    </source>
</evidence>
<keyword evidence="9" id="KW-1185">Reference proteome</keyword>
<comment type="subunit">
    <text evidence="6 7">Homodimer.</text>
</comment>
<dbReference type="CDD" id="cd00311">
    <property type="entry name" value="TIM"/>
    <property type="match status" value="1"/>
</dbReference>
<evidence type="ECO:0000256" key="5">
    <source>
        <dbReference type="ARBA" id="ARBA00023235"/>
    </source>
</evidence>
<dbReference type="InterPro" id="IPR022896">
    <property type="entry name" value="TrioseP_Isoase_bac/euk"/>
</dbReference>
<evidence type="ECO:0000313" key="9">
    <source>
        <dbReference type="Proteomes" id="UP001501508"/>
    </source>
</evidence>
<comment type="subcellular location">
    <subcellularLocation>
        <location evidence="6 7">Cytoplasm</location>
    </subcellularLocation>
</comment>
<comment type="pathway">
    <text evidence="6 7">Carbohydrate biosynthesis; gluconeogenesis.</text>
</comment>
<evidence type="ECO:0000256" key="3">
    <source>
        <dbReference type="ARBA" id="ARBA00022490"/>
    </source>
</evidence>
<dbReference type="PROSITE" id="PS00171">
    <property type="entry name" value="TIM_1"/>
    <property type="match status" value="1"/>
</dbReference>
<comment type="function">
    <text evidence="6">Involved in the gluconeogenesis. Catalyzes stereospecifically the conversion of dihydroxyacetone phosphate (DHAP) to D-glyceraldehyde-3-phosphate (G3P).</text>
</comment>
<protein>
    <recommendedName>
        <fullName evidence="6 7">Triosephosphate isomerase</fullName>
        <shortName evidence="6">TIM</shortName>
        <shortName evidence="6">TPI</shortName>
        <ecNumber evidence="6 7">5.3.1.1</ecNumber>
    </recommendedName>
    <alternativeName>
        <fullName evidence="6">Triose-phosphate isomerase</fullName>
    </alternativeName>
</protein>
<evidence type="ECO:0000256" key="7">
    <source>
        <dbReference type="RuleBase" id="RU363013"/>
    </source>
</evidence>
<evidence type="ECO:0000256" key="2">
    <source>
        <dbReference type="ARBA" id="ARBA00022432"/>
    </source>
</evidence>
<feature type="binding site" evidence="6">
    <location>
        <begin position="240"/>
        <end position="241"/>
    </location>
    <ligand>
        <name>substrate</name>
    </ligand>
</feature>
<comment type="similarity">
    <text evidence="1 6 7">Belongs to the triosephosphate isomerase family.</text>
</comment>
<keyword evidence="3 6" id="KW-0963">Cytoplasm</keyword>
<dbReference type="InterPro" id="IPR020861">
    <property type="entry name" value="Triosephosphate_isomerase_AS"/>
</dbReference>
<sequence length="256" mass="27683">MSYMAKKIVAGNWKMNKTLDEALILVSEVVNMVKDEVTGDVQVLLFPPALYVSTLKSYVKDAPMVSIGVQNIHQKASGAFTGEISAPMVKSLGLSHVLIGHSERREYFGETNEQLAEKVDIALANGLTPIFCCGESRDLRENHDYIGFVKNQLTESLFHLTAEDLRKIVIAYEPIWAIGTGLTASAEQAQEMHAALRGHLADKYGKELAADISILYGGSVGAGNAAELFAQPDVDGGLVGGASLKSRDFTEIIKAR</sequence>
<dbReference type="PANTHER" id="PTHR21139:SF42">
    <property type="entry name" value="TRIOSEPHOSPHATE ISOMERASE"/>
    <property type="match status" value="1"/>
</dbReference>
<dbReference type="InterPro" id="IPR013785">
    <property type="entry name" value="Aldolase_TIM"/>
</dbReference>
<feature type="active site" description="Electrophile" evidence="6">
    <location>
        <position position="101"/>
    </location>
</feature>
<evidence type="ECO:0000256" key="6">
    <source>
        <dbReference type="HAMAP-Rule" id="MF_00147"/>
    </source>
</evidence>
<dbReference type="SUPFAM" id="SSF51351">
    <property type="entry name" value="Triosephosphate isomerase (TIM)"/>
    <property type="match status" value="1"/>
</dbReference>
<feature type="binding site" evidence="6">
    <location>
        <begin position="12"/>
        <end position="14"/>
    </location>
    <ligand>
        <name>substrate</name>
    </ligand>
</feature>
<gene>
    <name evidence="6 8" type="primary">tpiA</name>
    <name evidence="8" type="ORF">GCM10023091_18990</name>
</gene>
<organism evidence="8 9">
    <name type="scientific">Ravibacter arvi</name>
    <dbReference type="NCBI Taxonomy" id="2051041"/>
    <lineage>
        <taxon>Bacteria</taxon>
        <taxon>Pseudomonadati</taxon>
        <taxon>Bacteroidota</taxon>
        <taxon>Cytophagia</taxon>
        <taxon>Cytophagales</taxon>
        <taxon>Spirosomataceae</taxon>
        <taxon>Ravibacter</taxon>
    </lineage>
</organism>
<keyword evidence="2 6" id="KW-0312">Gluconeogenesis</keyword>
<dbReference type="InterPro" id="IPR000652">
    <property type="entry name" value="Triosephosphate_isomerase"/>
</dbReference>
<dbReference type="PROSITE" id="PS51440">
    <property type="entry name" value="TIM_2"/>
    <property type="match status" value="1"/>
</dbReference>
<dbReference type="EC" id="5.3.1.1" evidence="6 7"/>
<feature type="binding site" evidence="6">
    <location>
        <position position="179"/>
    </location>
    <ligand>
        <name>substrate</name>
    </ligand>
</feature>
<name>A0ABP8LXU8_9BACT</name>
<dbReference type="InterPro" id="IPR035990">
    <property type="entry name" value="TIM_sf"/>
</dbReference>
<dbReference type="PANTHER" id="PTHR21139">
    <property type="entry name" value="TRIOSEPHOSPHATE ISOMERASE"/>
    <property type="match status" value="1"/>
</dbReference>
<dbReference type="HAMAP" id="MF_00147_B">
    <property type="entry name" value="TIM_B"/>
    <property type="match status" value="1"/>
</dbReference>
<evidence type="ECO:0000313" key="8">
    <source>
        <dbReference type="EMBL" id="GAA4438394.1"/>
    </source>
</evidence>
<keyword evidence="4 6" id="KW-0324">Glycolysis</keyword>
<reference evidence="9" key="1">
    <citation type="journal article" date="2019" name="Int. J. Syst. Evol. Microbiol.">
        <title>The Global Catalogue of Microorganisms (GCM) 10K type strain sequencing project: providing services to taxonomists for standard genome sequencing and annotation.</title>
        <authorList>
            <consortium name="The Broad Institute Genomics Platform"/>
            <consortium name="The Broad Institute Genome Sequencing Center for Infectious Disease"/>
            <person name="Wu L."/>
            <person name="Ma J."/>
        </authorList>
    </citation>
    <scope>NUCLEOTIDE SEQUENCE [LARGE SCALE GENOMIC DNA]</scope>
    <source>
        <strain evidence="9">JCM 31920</strain>
    </source>
</reference>
<proteinExistence type="inferred from homology"/>
<dbReference type="Proteomes" id="UP001501508">
    <property type="component" value="Unassembled WGS sequence"/>
</dbReference>
<accession>A0ABP8LXU8</accession>
<dbReference type="Gene3D" id="3.20.20.70">
    <property type="entry name" value="Aldolase class I"/>
    <property type="match status" value="1"/>
</dbReference>
<dbReference type="NCBIfam" id="TIGR00419">
    <property type="entry name" value="tim"/>
    <property type="match status" value="1"/>
</dbReference>